<sequence>MKIKFSNVDIKYNGDFLLKDINLEFSPGKLYGLYGKSGSGKTTLMKSIVDKHLIDKGSIFIDDFETKEIPVKQFNKVKSNFSFLFQETALLDNLDVYDNIKLKLNLTYKNWFYRMFRILDKNQKKQLNEILHNIGISEKIYTPIKFLSGGEKQRVEIASLLFEPKKIVLADEPTTGLDTKNSKHIFKLLKEYAIKNNAVVICSIHDIENSIEFIDESYYIKGKKVITNKSIKSLSEEEINNIYE</sequence>
<dbReference type="PANTHER" id="PTHR24220">
    <property type="entry name" value="IMPORT ATP-BINDING PROTEIN"/>
    <property type="match status" value="1"/>
</dbReference>
<evidence type="ECO:0000256" key="2">
    <source>
        <dbReference type="ARBA" id="ARBA00022840"/>
    </source>
</evidence>
<evidence type="ECO:0000259" key="3">
    <source>
        <dbReference type="PROSITE" id="PS50893"/>
    </source>
</evidence>
<dbReference type="InterPro" id="IPR015854">
    <property type="entry name" value="ABC_transpr_LolD-like"/>
</dbReference>
<evidence type="ECO:0000313" key="4">
    <source>
        <dbReference type="EMBL" id="WXL29297.1"/>
    </source>
</evidence>
<keyword evidence="5" id="KW-1185">Reference proteome</keyword>
<dbReference type="EMBL" id="CP148067">
    <property type="protein sequence ID" value="WXL29297.1"/>
    <property type="molecule type" value="Genomic_DNA"/>
</dbReference>
<reference evidence="4" key="1">
    <citation type="submission" date="2024-03" db="EMBL/GenBank/DDBJ databases">
        <title>Complete genome sequence of Mycoplasma felifaucium Z921 isolated from the trachea of a cheetah.</title>
        <authorList>
            <person name="Spergser J."/>
        </authorList>
    </citation>
    <scope>NUCLEOTIDE SEQUENCE [LARGE SCALE GENOMIC DNA]</scope>
    <source>
        <strain evidence="4">Z921</strain>
    </source>
</reference>
<dbReference type="SUPFAM" id="SSF52540">
    <property type="entry name" value="P-loop containing nucleoside triphosphate hydrolases"/>
    <property type="match status" value="1"/>
</dbReference>
<evidence type="ECO:0000256" key="1">
    <source>
        <dbReference type="ARBA" id="ARBA00022741"/>
    </source>
</evidence>
<accession>A0ABZ2RQM3</accession>
<name>A0ABZ2RQM3_9BACT</name>
<dbReference type="RefSeq" id="WP_338822911.1">
    <property type="nucleotide sequence ID" value="NZ_CP148067.1"/>
</dbReference>
<dbReference type="Proteomes" id="UP001477443">
    <property type="component" value="Chromosome"/>
</dbReference>
<dbReference type="Gene3D" id="3.40.50.300">
    <property type="entry name" value="P-loop containing nucleotide triphosphate hydrolases"/>
    <property type="match status" value="1"/>
</dbReference>
<dbReference type="InterPro" id="IPR027417">
    <property type="entry name" value="P-loop_NTPase"/>
</dbReference>
<evidence type="ECO:0000313" key="5">
    <source>
        <dbReference type="Proteomes" id="UP001477443"/>
    </source>
</evidence>
<keyword evidence="1" id="KW-0547">Nucleotide-binding</keyword>
<dbReference type="InterPro" id="IPR017871">
    <property type="entry name" value="ABC_transporter-like_CS"/>
</dbReference>
<dbReference type="SMART" id="SM00382">
    <property type="entry name" value="AAA"/>
    <property type="match status" value="1"/>
</dbReference>
<dbReference type="InterPro" id="IPR003439">
    <property type="entry name" value="ABC_transporter-like_ATP-bd"/>
</dbReference>
<dbReference type="PROSITE" id="PS50893">
    <property type="entry name" value="ABC_TRANSPORTER_2"/>
    <property type="match status" value="1"/>
</dbReference>
<dbReference type="Pfam" id="PF00005">
    <property type="entry name" value="ABC_tran"/>
    <property type="match status" value="1"/>
</dbReference>
<organism evidence="4 5">
    <name type="scientific">Mycoplasmopsis felifaucium</name>
    <dbReference type="NCBI Taxonomy" id="35768"/>
    <lineage>
        <taxon>Bacteria</taxon>
        <taxon>Bacillati</taxon>
        <taxon>Mycoplasmatota</taxon>
        <taxon>Mycoplasmoidales</taxon>
        <taxon>Metamycoplasmataceae</taxon>
        <taxon>Mycoplasmopsis</taxon>
    </lineage>
</organism>
<dbReference type="PANTHER" id="PTHR24220:SF659">
    <property type="entry name" value="TRANSPORTER, PUTATIVE-RELATED"/>
    <property type="match status" value="1"/>
</dbReference>
<dbReference type="PROSITE" id="PS00211">
    <property type="entry name" value="ABC_TRANSPORTER_1"/>
    <property type="match status" value="1"/>
</dbReference>
<dbReference type="GO" id="GO:0005524">
    <property type="term" value="F:ATP binding"/>
    <property type="evidence" value="ECO:0007669"/>
    <property type="project" value="UniProtKB-KW"/>
</dbReference>
<protein>
    <submittedName>
        <fullName evidence="4">ATP-binding cassette domain-containing protein</fullName>
    </submittedName>
</protein>
<dbReference type="InterPro" id="IPR003593">
    <property type="entry name" value="AAA+_ATPase"/>
</dbReference>
<proteinExistence type="predicted"/>
<gene>
    <name evidence="4" type="ORF">WG617_01445</name>
</gene>
<keyword evidence="2 4" id="KW-0067">ATP-binding</keyword>
<feature type="domain" description="ABC transporter" evidence="3">
    <location>
        <begin position="3"/>
        <end position="242"/>
    </location>
</feature>